<dbReference type="PROSITE" id="PS51257">
    <property type="entry name" value="PROKAR_LIPOPROTEIN"/>
    <property type="match status" value="1"/>
</dbReference>
<gene>
    <name evidence="3" type="primary">ttgC</name>
    <name evidence="3" type="ORF">DSM104443_03214</name>
</gene>
<dbReference type="Pfam" id="PF02321">
    <property type="entry name" value="OEP"/>
    <property type="match status" value="2"/>
</dbReference>
<comment type="similarity">
    <text evidence="1 2">Belongs to the outer membrane factor (OMF) (TC 1.B.17) family.</text>
</comment>
<organism evidence="3 4">
    <name type="scientific">Usitatibacter rugosus</name>
    <dbReference type="NCBI Taxonomy" id="2732067"/>
    <lineage>
        <taxon>Bacteria</taxon>
        <taxon>Pseudomonadati</taxon>
        <taxon>Pseudomonadota</taxon>
        <taxon>Betaproteobacteria</taxon>
        <taxon>Nitrosomonadales</taxon>
        <taxon>Usitatibacteraceae</taxon>
        <taxon>Usitatibacter</taxon>
    </lineage>
</organism>
<keyword evidence="4" id="KW-1185">Reference proteome</keyword>
<comment type="subcellular location">
    <subcellularLocation>
        <location evidence="2">Cell membrane</location>
        <topology evidence="2">Lipid-anchor</topology>
    </subcellularLocation>
</comment>
<evidence type="ECO:0000313" key="3">
    <source>
        <dbReference type="EMBL" id="QJR12130.1"/>
    </source>
</evidence>
<evidence type="ECO:0000256" key="1">
    <source>
        <dbReference type="ARBA" id="ARBA00007613"/>
    </source>
</evidence>
<dbReference type="InterPro" id="IPR010131">
    <property type="entry name" value="MdtP/NodT-like"/>
</dbReference>
<feature type="signal peptide" evidence="2">
    <location>
        <begin position="1"/>
        <end position="23"/>
    </location>
</feature>
<dbReference type="Gene3D" id="2.20.200.10">
    <property type="entry name" value="Outer membrane efflux proteins (OEP)"/>
    <property type="match status" value="1"/>
</dbReference>
<dbReference type="NCBIfam" id="TIGR01845">
    <property type="entry name" value="outer_NodT"/>
    <property type="match status" value="1"/>
</dbReference>
<proteinExistence type="inferred from homology"/>
<dbReference type="GO" id="GO:0015562">
    <property type="term" value="F:efflux transmembrane transporter activity"/>
    <property type="evidence" value="ECO:0007669"/>
    <property type="project" value="InterPro"/>
</dbReference>
<dbReference type="RefSeq" id="WP_171094057.1">
    <property type="nucleotide sequence ID" value="NZ_CP053069.1"/>
</dbReference>
<keyword evidence="2" id="KW-0732">Signal</keyword>
<dbReference type="PANTHER" id="PTHR30203">
    <property type="entry name" value="OUTER MEMBRANE CATION EFFLUX PROTEIN"/>
    <property type="match status" value="1"/>
</dbReference>
<protein>
    <submittedName>
        <fullName evidence="3">Putative efflux pump outer membrane protein TtgC</fullName>
    </submittedName>
</protein>
<dbReference type="GO" id="GO:0005886">
    <property type="term" value="C:plasma membrane"/>
    <property type="evidence" value="ECO:0007669"/>
    <property type="project" value="UniProtKB-SubCell"/>
</dbReference>
<feature type="chain" id="PRO_5027161077" evidence="2">
    <location>
        <begin position="24"/>
        <end position="468"/>
    </location>
</feature>
<sequence length="468" mass="50154">MTTRPLAITAIAALLAACTPQYNLPPTEAPAGMVVTPVVKDWWKSFQDPVLDQAIAMAFAQSPTLEAAMARVDASQARLGASRSFLFPSFDAQAGAGRARLSQDTNPPPTGPTTVYQAGLTASWEVDLWGRLRNEVAASRSDLLASTYARDAVELELASQVALTYFLIRSLDAQLDVARRTLESRVASYDLRLKRFSRGITSELDVRQAENELATARAAIPDIQDALSSAEGSFAALTGMSPRELVEGGVVRGKDIDVIPVPPALPEGMPSDLLLRRPDIQEAEQTLRAAQARIAGARAAYFPVIGLTGAYGGESLAFGDLFSGPARAWSFVGALTMPVFNSGRTAAQVDLATASERAAIAAYRNTVIQAFAETRSALTATRQSSERVSARQQSVSALRRAYRLANLRYDNGYSSYLDLLDAERQLFAAELSVADAQRLQLSAVVALYRALGGGWVPPEPPPKPPAQQ</sequence>
<keyword evidence="2" id="KW-0472">Membrane</keyword>
<keyword evidence="2" id="KW-0449">Lipoprotein</keyword>
<evidence type="ECO:0000313" key="4">
    <source>
        <dbReference type="Proteomes" id="UP000501534"/>
    </source>
</evidence>
<dbReference type="PANTHER" id="PTHR30203:SF30">
    <property type="entry name" value="OUTER MEMBRANE PROTEIN-RELATED"/>
    <property type="match status" value="1"/>
</dbReference>
<dbReference type="SUPFAM" id="SSF56954">
    <property type="entry name" value="Outer membrane efflux proteins (OEP)"/>
    <property type="match status" value="1"/>
</dbReference>
<dbReference type="Proteomes" id="UP000501534">
    <property type="component" value="Chromosome"/>
</dbReference>
<dbReference type="AlphaFoldDB" id="A0A6M4GXW9"/>
<reference evidence="3 4" key="1">
    <citation type="submission" date="2020-04" db="EMBL/GenBank/DDBJ databases">
        <title>Usitatibacter rugosus gen. nov., sp. nov. and Usitatibacter palustris sp. nov., novel members of Usitatibacteraceae fam. nov. within the order Nitrosomonadales isolated from soil.</title>
        <authorList>
            <person name="Huber K.J."/>
            <person name="Neumann-Schaal M."/>
            <person name="Geppert A."/>
            <person name="Luckner M."/>
            <person name="Wanner G."/>
            <person name="Overmann J."/>
        </authorList>
    </citation>
    <scope>NUCLEOTIDE SEQUENCE [LARGE SCALE GENOMIC DNA]</scope>
    <source>
        <strain evidence="3 4">0125_3</strain>
    </source>
</reference>
<dbReference type="Gene3D" id="1.20.1600.10">
    <property type="entry name" value="Outer membrane efflux proteins (OEP)"/>
    <property type="match status" value="1"/>
</dbReference>
<name>A0A6M4GXW9_9PROT</name>
<keyword evidence="2" id="KW-0812">Transmembrane</keyword>
<dbReference type="EMBL" id="CP053069">
    <property type="protein sequence ID" value="QJR12130.1"/>
    <property type="molecule type" value="Genomic_DNA"/>
</dbReference>
<keyword evidence="2" id="KW-0564">Palmitate</keyword>
<dbReference type="InterPro" id="IPR003423">
    <property type="entry name" value="OMP_efflux"/>
</dbReference>
<dbReference type="KEGG" id="uru:DSM104443_03214"/>
<accession>A0A6M4GXW9</accession>
<evidence type="ECO:0000256" key="2">
    <source>
        <dbReference type="RuleBase" id="RU362097"/>
    </source>
</evidence>
<keyword evidence="2" id="KW-1134">Transmembrane beta strand</keyword>